<dbReference type="RefSeq" id="WP_078978660.1">
    <property type="nucleotide sequence ID" value="NZ_MWQN01000001.1"/>
</dbReference>
<evidence type="ECO:0000256" key="4">
    <source>
        <dbReference type="ARBA" id="ARBA00022692"/>
    </source>
</evidence>
<feature type="transmembrane region" description="Helical" evidence="9">
    <location>
        <begin position="299"/>
        <end position="315"/>
    </location>
</feature>
<gene>
    <name evidence="10" type="ORF">B4N89_28640</name>
</gene>
<protein>
    <recommendedName>
        <fullName evidence="12">Transferase</fullName>
    </recommendedName>
</protein>
<evidence type="ECO:0000256" key="2">
    <source>
        <dbReference type="ARBA" id="ARBA00022475"/>
    </source>
</evidence>
<keyword evidence="6 9" id="KW-0472">Membrane</keyword>
<dbReference type="InterPro" id="IPR018584">
    <property type="entry name" value="GT87"/>
</dbReference>
<keyword evidence="3" id="KW-0808">Transferase</keyword>
<dbReference type="Proteomes" id="UP000190037">
    <property type="component" value="Unassembled WGS sequence"/>
</dbReference>
<comment type="caution">
    <text evidence="10">The sequence shown here is derived from an EMBL/GenBank/DDBJ whole genome shotgun (WGS) entry which is preliminary data.</text>
</comment>
<accession>A0A1T3P5J5</accession>
<feature type="transmembrane region" description="Helical" evidence="9">
    <location>
        <begin position="398"/>
        <end position="416"/>
    </location>
</feature>
<evidence type="ECO:0000313" key="11">
    <source>
        <dbReference type="Proteomes" id="UP000190037"/>
    </source>
</evidence>
<dbReference type="GO" id="GO:0005886">
    <property type="term" value="C:plasma membrane"/>
    <property type="evidence" value="ECO:0007669"/>
    <property type="project" value="UniProtKB-SubCell"/>
</dbReference>
<dbReference type="AlphaFoldDB" id="A0A1T3P5J5"/>
<feature type="transmembrane region" description="Helical" evidence="9">
    <location>
        <begin position="15"/>
        <end position="35"/>
    </location>
</feature>
<dbReference type="OrthoDB" id="9774600at2"/>
<dbReference type="GO" id="GO:0016758">
    <property type="term" value="F:hexosyltransferase activity"/>
    <property type="evidence" value="ECO:0007669"/>
    <property type="project" value="InterPro"/>
</dbReference>
<dbReference type="Pfam" id="PF09594">
    <property type="entry name" value="GT87"/>
    <property type="match status" value="1"/>
</dbReference>
<dbReference type="STRING" id="159449.B4N89_28640"/>
<keyword evidence="5 9" id="KW-1133">Transmembrane helix</keyword>
<proteinExistence type="inferred from homology"/>
<feature type="transmembrane region" description="Helical" evidence="9">
    <location>
        <begin position="204"/>
        <end position="222"/>
    </location>
</feature>
<name>A0A1T3P5J5_9ACTN</name>
<feature type="transmembrane region" description="Helical" evidence="9">
    <location>
        <begin position="96"/>
        <end position="117"/>
    </location>
</feature>
<feature type="transmembrane region" description="Helical" evidence="9">
    <location>
        <begin position="178"/>
        <end position="197"/>
    </location>
</feature>
<evidence type="ECO:0000256" key="5">
    <source>
        <dbReference type="ARBA" id="ARBA00022989"/>
    </source>
</evidence>
<evidence type="ECO:0000256" key="7">
    <source>
        <dbReference type="ARBA" id="ARBA00024033"/>
    </source>
</evidence>
<evidence type="ECO:0000256" key="1">
    <source>
        <dbReference type="ARBA" id="ARBA00004651"/>
    </source>
</evidence>
<dbReference type="EMBL" id="MWQN01000001">
    <property type="protein sequence ID" value="OPC84367.1"/>
    <property type="molecule type" value="Genomic_DNA"/>
</dbReference>
<organism evidence="10 11">
    <name type="scientific">Embleya scabrispora</name>
    <dbReference type="NCBI Taxonomy" id="159449"/>
    <lineage>
        <taxon>Bacteria</taxon>
        <taxon>Bacillati</taxon>
        <taxon>Actinomycetota</taxon>
        <taxon>Actinomycetes</taxon>
        <taxon>Kitasatosporales</taxon>
        <taxon>Streptomycetaceae</taxon>
        <taxon>Embleya</taxon>
    </lineage>
</organism>
<keyword evidence="2" id="KW-1003">Cell membrane</keyword>
<comment type="subcellular location">
    <subcellularLocation>
        <location evidence="1">Cell membrane</location>
        <topology evidence="1">Multi-pass membrane protein</topology>
    </subcellularLocation>
</comment>
<keyword evidence="11" id="KW-1185">Reference proteome</keyword>
<evidence type="ECO:0000256" key="9">
    <source>
        <dbReference type="SAM" id="Phobius"/>
    </source>
</evidence>
<evidence type="ECO:0000256" key="3">
    <source>
        <dbReference type="ARBA" id="ARBA00022679"/>
    </source>
</evidence>
<feature type="compositionally biased region" description="Low complexity" evidence="8">
    <location>
        <begin position="440"/>
        <end position="452"/>
    </location>
</feature>
<evidence type="ECO:0000256" key="8">
    <source>
        <dbReference type="SAM" id="MobiDB-lite"/>
    </source>
</evidence>
<reference evidence="10 11" key="1">
    <citation type="submission" date="2017-03" db="EMBL/GenBank/DDBJ databases">
        <title>Draft genome sequence of Streptomyces scabrisporus NF3, endophyte isolated from Amphipterygium adstringens.</title>
        <authorList>
            <person name="Vazquez M."/>
            <person name="Ceapa C.D."/>
            <person name="Rodriguez Luna D."/>
            <person name="Sanchez Esquivel S."/>
        </authorList>
    </citation>
    <scope>NUCLEOTIDE SEQUENCE [LARGE SCALE GENOMIC DNA]</scope>
    <source>
        <strain evidence="10 11">NF3</strain>
    </source>
</reference>
<feature type="transmembrane region" description="Helical" evidence="9">
    <location>
        <begin position="268"/>
        <end position="287"/>
    </location>
</feature>
<evidence type="ECO:0008006" key="12">
    <source>
        <dbReference type="Google" id="ProtNLM"/>
    </source>
</evidence>
<evidence type="ECO:0000256" key="6">
    <source>
        <dbReference type="ARBA" id="ARBA00023136"/>
    </source>
</evidence>
<evidence type="ECO:0000313" key="10">
    <source>
        <dbReference type="EMBL" id="OPC84367.1"/>
    </source>
</evidence>
<sequence length="452" mass="47740">MPETSRRIQRFPGRLPVLAAALIAGSVTAYVALALSRPAAMWWLGDLRVYQAGGRAILDGRGRLYSMSVGMAHLPFTYTPCAALLFTPLAWLPWGVLRWVSVAGNLVLLTLAAHLAWGMVGVRRPRRLPAAAITAAVLLWSEPVQETLRFGQINLLLLVVILADLSRAPGTRLRGCGVGLAAGLKLTPAILIPYLFLTGRVREGRNAVLALGAGLFVAFAVLPRESLRYWGGLFLDDTRVGPVQLPGNQSLRGILIRLTHEAPPPGPLWFAIAGAVGAGGLALAAVIGRGRPNDPRRDLAGLCVTALTGLLVSPISWTHHWVWIVPGGVLLVDVARRAGPFRIRAGLAALALVALTAAVPGRRVELPVPVPTGLIWQVPYRDGRELRLAGWDLVLADAYTLAGLAALLTIAVGLAASRRKCASPSAEAVTLDPPEPVGRPSPGSSTPTPAGV</sequence>
<comment type="similarity">
    <text evidence="7">Belongs to the glycosyltransferase 87 family.</text>
</comment>
<feature type="region of interest" description="Disordered" evidence="8">
    <location>
        <begin position="424"/>
        <end position="452"/>
    </location>
</feature>
<keyword evidence="4 9" id="KW-0812">Transmembrane</keyword>